<dbReference type="AlphaFoldDB" id="A0AAD4N272"/>
<proteinExistence type="predicted"/>
<evidence type="ECO:0000256" key="1">
    <source>
        <dbReference type="SAM" id="SignalP"/>
    </source>
</evidence>
<organism evidence="2 3">
    <name type="scientific">Ditylenchus destructor</name>
    <dbReference type="NCBI Taxonomy" id="166010"/>
    <lineage>
        <taxon>Eukaryota</taxon>
        <taxon>Metazoa</taxon>
        <taxon>Ecdysozoa</taxon>
        <taxon>Nematoda</taxon>
        <taxon>Chromadorea</taxon>
        <taxon>Rhabditida</taxon>
        <taxon>Tylenchina</taxon>
        <taxon>Tylenchomorpha</taxon>
        <taxon>Sphaerularioidea</taxon>
        <taxon>Anguinidae</taxon>
        <taxon>Anguininae</taxon>
        <taxon>Ditylenchus</taxon>
    </lineage>
</organism>
<dbReference type="EMBL" id="JAKKPZ010000016">
    <property type="protein sequence ID" value="KAI1713133.1"/>
    <property type="molecule type" value="Genomic_DNA"/>
</dbReference>
<evidence type="ECO:0000313" key="3">
    <source>
        <dbReference type="Proteomes" id="UP001201812"/>
    </source>
</evidence>
<sequence length="79" mass="8465">MKAFSTLFCVVALVIAAEACDSDNECAEGEVCIDHSPLKIEHTCYKLSPACARALMDCEEQGQVCVYVGDGSTCKNKVT</sequence>
<feature type="chain" id="PRO_5041896836" evidence="1">
    <location>
        <begin position="20"/>
        <end position="79"/>
    </location>
</feature>
<evidence type="ECO:0000313" key="2">
    <source>
        <dbReference type="EMBL" id="KAI1713133.1"/>
    </source>
</evidence>
<protein>
    <submittedName>
        <fullName evidence="2">Uncharacterized protein</fullName>
    </submittedName>
</protein>
<keyword evidence="1" id="KW-0732">Signal</keyword>
<feature type="signal peptide" evidence="1">
    <location>
        <begin position="1"/>
        <end position="19"/>
    </location>
</feature>
<gene>
    <name evidence="2" type="ORF">DdX_09205</name>
</gene>
<dbReference type="Proteomes" id="UP001201812">
    <property type="component" value="Unassembled WGS sequence"/>
</dbReference>
<name>A0AAD4N272_9BILA</name>
<comment type="caution">
    <text evidence="2">The sequence shown here is derived from an EMBL/GenBank/DDBJ whole genome shotgun (WGS) entry which is preliminary data.</text>
</comment>
<keyword evidence="3" id="KW-1185">Reference proteome</keyword>
<reference evidence="2" key="1">
    <citation type="submission" date="2022-01" db="EMBL/GenBank/DDBJ databases">
        <title>Genome Sequence Resource for Two Populations of Ditylenchus destructor, the Migratory Endoparasitic Phytonematode.</title>
        <authorList>
            <person name="Zhang H."/>
            <person name="Lin R."/>
            <person name="Xie B."/>
        </authorList>
    </citation>
    <scope>NUCLEOTIDE SEQUENCE</scope>
    <source>
        <strain evidence="2">BazhouSP</strain>
    </source>
</reference>
<accession>A0AAD4N272</accession>